<comment type="caution">
    <text evidence="1">The sequence shown here is derived from an EMBL/GenBank/DDBJ whole genome shotgun (WGS) entry which is preliminary data.</text>
</comment>
<dbReference type="Proteomes" id="UP001054945">
    <property type="component" value="Unassembled WGS sequence"/>
</dbReference>
<evidence type="ECO:0000313" key="2">
    <source>
        <dbReference type="Proteomes" id="UP001054945"/>
    </source>
</evidence>
<accession>A0AAV4W3U5</accession>
<evidence type="ECO:0000313" key="1">
    <source>
        <dbReference type="EMBL" id="GIY76715.1"/>
    </source>
</evidence>
<proteinExistence type="predicted"/>
<protein>
    <submittedName>
        <fullName evidence="1">Uncharacterized protein</fullName>
    </submittedName>
</protein>
<sequence>MLLYDNKCGLYARHLQRQINKAFGESKTDDSTVYDLLKKNQQGDLLSYKKLSTFLYYNNTEPKLIHTIYHGMSERFSNSNTTILQKIGYV</sequence>
<keyword evidence="2" id="KW-1185">Reference proteome</keyword>
<dbReference type="AlphaFoldDB" id="A0AAV4W3U5"/>
<gene>
    <name evidence="1" type="ORF">CEXT_397351</name>
</gene>
<organism evidence="1 2">
    <name type="scientific">Caerostris extrusa</name>
    <name type="common">Bark spider</name>
    <name type="synonym">Caerostris bankana</name>
    <dbReference type="NCBI Taxonomy" id="172846"/>
    <lineage>
        <taxon>Eukaryota</taxon>
        <taxon>Metazoa</taxon>
        <taxon>Ecdysozoa</taxon>
        <taxon>Arthropoda</taxon>
        <taxon>Chelicerata</taxon>
        <taxon>Arachnida</taxon>
        <taxon>Araneae</taxon>
        <taxon>Araneomorphae</taxon>
        <taxon>Entelegynae</taxon>
        <taxon>Araneoidea</taxon>
        <taxon>Araneidae</taxon>
        <taxon>Caerostris</taxon>
    </lineage>
</organism>
<name>A0AAV4W3U5_CAEEX</name>
<reference evidence="1 2" key="1">
    <citation type="submission" date="2021-06" db="EMBL/GenBank/DDBJ databases">
        <title>Caerostris extrusa draft genome.</title>
        <authorList>
            <person name="Kono N."/>
            <person name="Arakawa K."/>
        </authorList>
    </citation>
    <scope>NUCLEOTIDE SEQUENCE [LARGE SCALE GENOMIC DNA]</scope>
</reference>
<dbReference type="EMBL" id="BPLR01015520">
    <property type="protein sequence ID" value="GIY76715.1"/>
    <property type="molecule type" value="Genomic_DNA"/>
</dbReference>